<proteinExistence type="predicted"/>
<dbReference type="AlphaFoldDB" id="A0A917NX68"/>
<dbReference type="EMBL" id="BMKW01000015">
    <property type="protein sequence ID" value="GGJ37095.1"/>
    <property type="molecule type" value="Genomic_DNA"/>
</dbReference>
<accession>A0A917NX68</accession>
<dbReference type="PROSITE" id="PS51257">
    <property type="entry name" value="PROKAR_LIPOPROTEIN"/>
    <property type="match status" value="1"/>
</dbReference>
<name>A0A917NX68_9PROT</name>
<dbReference type="Proteomes" id="UP000661507">
    <property type="component" value="Unassembled WGS sequence"/>
</dbReference>
<reference evidence="1" key="1">
    <citation type="journal article" date="2014" name="Int. J. Syst. Evol. Microbiol.">
        <title>Complete genome sequence of Corynebacterium casei LMG S-19264T (=DSM 44701T), isolated from a smear-ripened cheese.</title>
        <authorList>
            <consortium name="US DOE Joint Genome Institute (JGI-PGF)"/>
            <person name="Walter F."/>
            <person name="Albersmeier A."/>
            <person name="Kalinowski J."/>
            <person name="Ruckert C."/>
        </authorList>
    </citation>
    <scope>NUCLEOTIDE SEQUENCE</scope>
    <source>
        <strain evidence="1">CGMCC 1.3617</strain>
    </source>
</reference>
<reference evidence="1" key="2">
    <citation type="submission" date="2020-09" db="EMBL/GenBank/DDBJ databases">
        <authorList>
            <person name="Sun Q."/>
            <person name="Zhou Y."/>
        </authorList>
    </citation>
    <scope>NUCLEOTIDE SEQUENCE</scope>
    <source>
        <strain evidence="1">CGMCC 1.3617</strain>
    </source>
</reference>
<evidence type="ECO:0000313" key="1">
    <source>
        <dbReference type="EMBL" id="GGJ37095.1"/>
    </source>
</evidence>
<sequence length="101" mass="10872">MPDRAAVALVVAMLGLGACQQGGVWANVPVNNTPDGQACRVEAENDPEAKRVAATATSGNLGYDEQVRQELLVLLPRLWRACMNRRGAIRGGVEPVRRTTF</sequence>
<protein>
    <recommendedName>
        <fullName evidence="3">Lipoprotein</fullName>
    </recommendedName>
</protein>
<comment type="caution">
    <text evidence="1">The sequence shown here is derived from an EMBL/GenBank/DDBJ whole genome shotgun (WGS) entry which is preliminary data.</text>
</comment>
<organism evidence="1 2">
    <name type="scientific">Neoroseomonas lacus</name>
    <dbReference type="NCBI Taxonomy" id="287609"/>
    <lineage>
        <taxon>Bacteria</taxon>
        <taxon>Pseudomonadati</taxon>
        <taxon>Pseudomonadota</taxon>
        <taxon>Alphaproteobacteria</taxon>
        <taxon>Acetobacterales</taxon>
        <taxon>Acetobacteraceae</taxon>
        <taxon>Neoroseomonas</taxon>
    </lineage>
</organism>
<evidence type="ECO:0000313" key="2">
    <source>
        <dbReference type="Proteomes" id="UP000661507"/>
    </source>
</evidence>
<keyword evidence="2" id="KW-1185">Reference proteome</keyword>
<evidence type="ECO:0008006" key="3">
    <source>
        <dbReference type="Google" id="ProtNLM"/>
    </source>
</evidence>
<gene>
    <name evidence="1" type="ORF">GCM10011320_51000</name>
</gene>